<sequence>MILFYTVETIRFFFGYPPILFYSNLRVDKELKDILNLKVLKTFSSYEDFRKRLHTKS</sequence>
<dbReference type="AlphaFoldDB" id="N0BK13"/>
<dbReference type="Proteomes" id="UP000013307">
    <property type="component" value="Chromosome"/>
</dbReference>
<evidence type="ECO:0000313" key="1">
    <source>
        <dbReference type="EMBL" id="AGK60841.1"/>
    </source>
</evidence>
<keyword evidence="2" id="KW-1185">Reference proteome</keyword>
<reference evidence="1 2" key="1">
    <citation type="journal article" date="2013" name="Genome Announc.">
        <title>Complete Genome Sequence of the Thermophilic and Facultatively Chemolithoautotrophic Sulfate Reducer Archaeoglobus sulfaticallidus Strain PM70-1T.</title>
        <authorList>
            <person name="Stokke R."/>
            <person name="Hocking W.P."/>
            <person name="Steinsbu B.O."/>
            <person name="Steen I.H."/>
        </authorList>
    </citation>
    <scope>NUCLEOTIDE SEQUENCE [LARGE SCALE GENOMIC DNA]</scope>
    <source>
        <strain evidence="1">PM70-1</strain>
    </source>
</reference>
<dbReference type="KEGG" id="ast:Asulf_00832"/>
<proteinExistence type="predicted"/>
<gene>
    <name evidence="1" type="ORF">Asulf_00832</name>
</gene>
<dbReference type="EMBL" id="CP005290">
    <property type="protein sequence ID" value="AGK60841.1"/>
    <property type="molecule type" value="Genomic_DNA"/>
</dbReference>
<accession>N0BK13</accession>
<protein>
    <submittedName>
        <fullName evidence="1">Uncharacterized protein</fullName>
    </submittedName>
</protein>
<evidence type="ECO:0000313" key="2">
    <source>
        <dbReference type="Proteomes" id="UP000013307"/>
    </source>
</evidence>
<dbReference type="HOGENOM" id="CLU_2985468_0_0_2"/>
<organism evidence="1 2">
    <name type="scientific">Archaeoglobus sulfaticallidus PM70-1</name>
    <dbReference type="NCBI Taxonomy" id="387631"/>
    <lineage>
        <taxon>Archaea</taxon>
        <taxon>Methanobacteriati</taxon>
        <taxon>Methanobacteriota</taxon>
        <taxon>Archaeoglobi</taxon>
        <taxon>Archaeoglobales</taxon>
        <taxon>Archaeoglobaceae</taxon>
        <taxon>Archaeoglobus</taxon>
    </lineage>
</organism>
<name>N0BK13_9EURY</name>